<dbReference type="Proteomes" id="UP001161757">
    <property type="component" value="Unassembled WGS sequence"/>
</dbReference>
<comment type="similarity">
    <text evidence="2">Belongs to the ESS2 family.</text>
</comment>
<feature type="compositionally biased region" description="Basic and acidic residues" evidence="4">
    <location>
        <begin position="245"/>
        <end position="256"/>
    </location>
</feature>
<feature type="compositionally biased region" description="Low complexity" evidence="4">
    <location>
        <begin position="17"/>
        <end position="35"/>
    </location>
</feature>
<dbReference type="Pfam" id="PF09751">
    <property type="entry name" value="Es2"/>
    <property type="match status" value="1"/>
</dbReference>
<protein>
    <recommendedName>
        <fullName evidence="7">Protein DGCR14</fullName>
    </recommendedName>
</protein>
<proteinExistence type="inferred from homology"/>
<organism evidence="5 6">
    <name type="scientific">Exophiala dermatitidis</name>
    <name type="common">Black yeast-like fungus</name>
    <name type="synonym">Wangiella dermatitidis</name>
    <dbReference type="NCBI Taxonomy" id="5970"/>
    <lineage>
        <taxon>Eukaryota</taxon>
        <taxon>Fungi</taxon>
        <taxon>Dikarya</taxon>
        <taxon>Ascomycota</taxon>
        <taxon>Pezizomycotina</taxon>
        <taxon>Eurotiomycetes</taxon>
        <taxon>Chaetothyriomycetidae</taxon>
        <taxon>Chaetothyriales</taxon>
        <taxon>Herpotrichiellaceae</taxon>
        <taxon>Exophiala</taxon>
    </lineage>
</organism>
<reference evidence="5" key="1">
    <citation type="submission" date="2023-01" db="EMBL/GenBank/DDBJ databases">
        <title>Exophiala dermititidis isolated from Cystic Fibrosis Patient.</title>
        <authorList>
            <person name="Kurbessoian T."/>
            <person name="Crocker A."/>
            <person name="Murante D."/>
            <person name="Hogan D.A."/>
            <person name="Stajich J.E."/>
        </authorList>
    </citation>
    <scope>NUCLEOTIDE SEQUENCE</scope>
    <source>
        <strain evidence="5">Ex8</strain>
    </source>
</reference>
<dbReference type="GO" id="GO:0071013">
    <property type="term" value="C:catalytic step 2 spliceosome"/>
    <property type="evidence" value="ECO:0007669"/>
    <property type="project" value="TreeGrafter"/>
</dbReference>
<gene>
    <name evidence="5" type="ORF">HRR80_002829</name>
</gene>
<comment type="caution">
    <text evidence="5">The sequence shown here is derived from an EMBL/GenBank/DDBJ whole genome shotgun (WGS) entry which is preliminary data.</text>
</comment>
<feature type="region of interest" description="Disordered" evidence="4">
    <location>
        <begin position="1"/>
        <end position="58"/>
    </location>
</feature>
<feature type="region of interest" description="Disordered" evidence="4">
    <location>
        <begin position="378"/>
        <end position="446"/>
    </location>
</feature>
<feature type="compositionally biased region" description="Polar residues" evidence="4">
    <location>
        <begin position="119"/>
        <end position="128"/>
    </location>
</feature>
<feature type="compositionally biased region" description="Low complexity" evidence="4">
    <location>
        <begin position="268"/>
        <end position="280"/>
    </location>
</feature>
<evidence type="ECO:0000256" key="4">
    <source>
        <dbReference type="SAM" id="MobiDB-lite"/>
    </source>
</evidence>
<dbReference type="PANTHER" id="PTHR12940:SF0">
    <property type="entry name" value="SPLICING FACTOR ESS-2 HOMOLOG"/>
    <property type="match status" value="1"/>
</dbReference>
<accession>A0AAN6EY37</accession>
<feature type="region of interest" description="Disordered" evidence="4">
    <location>
        <begin position="545"/>
        <end position="588"/>
    </location>
</feature>
<dbReference type="PANTHER" id="PTHR12940">
    <property type="entry name" value="ES-2 PROTEIN - RELATED"/>
    <property type="match status" value="1"/>
</dbReference>
<comment type="subcellular location">
    <subcellularLocation>
        <location evidence="1">Nucleus</location>
    </subcellularLocation>
</comment>
<feature type="region of interest" description="Disordered" evidence="4">
    <location>
        <begin position="113"/>
        <end position="164"/>
    </location>
</feature>
<evidence type="ECO:0000313" key="6">
    <source>
        <dbReference type="Proteomes" id="UP001161757"/>
    </source>
</evidence>
<keyword evidence="3" id="KW-0539">Nucleus</keyword>
<dbReference type="InterPro" id="IPR019148">
    <property type="entry name" value="Nuclear_protein_DGCR14_ESS-2"/>
</dbReference>
<sequence>MSSMAPGPASQPERVPSTSLVTSSASTSRTTQTAVTKRRKDRDDLALMPPPPPVKRIKRPAQVLEEDEYTAALSEIIARDYFPGLLESQAQHEYLAALESGNESWIAEAAHKLRHAGAPQQSQKTARNTRFDRRSTATSGTPLKDVADTPVGEYAGGETPVSHRNNLEQQLQDESTKQRIDTTGLSLGAFQAKYTSEDNESFNALLDKQNQKRREKHAYLWTQDQRIPSARLIAYHQAREARLLKEQGEDESKSEQQQEQEQDEKSKAVTTTATAATSTDAAVVDNKPTEEDRTKAMALPSTMMTTGATDSRPARPDAWHITRPDNSLMFPATSIDEDAPRLQTVQEHKEQMSKMGPKHVVHANTRFPPMLYVDDAEDPKFSPQSPSLNTEIIARRDDARRGARKASSSSVLDTDTGTGAETPRVNGYAFVDEDEPENIVQENSSNLPSYRDLLAGQFDATPNPFKIGDMRKREELHLRMVEKQAKMKRDKERDRHKDSDSGPSRLRAWTPRSAILTPGGGKGASSSANNAAAVGNMTPAARRLMEKLGGGATPLRSGAGAGAGAIGKDGGSSAGDMWTPARTPRRKR</sequence>
<feature type="region of interest" description="Disordered" evidence="4">
    <location>
        <begin position="245"/>
        <end position="280"/>
    </location>
</feature>
<dbReference type="AlphaFoldDB" id="A0AAN6EY37"/>
<name>A0AAN6EY37_EXODE</name>
<evidence type="ECO:0008006" key="7">
    <source>
        <dbReference type="Google" id="ProtNLM"/>
    </source>
</evidence>
<feature type="compositionally biased region" description="Basic and acidic residues" evidence="4">
    <location>
        <begin position="482"/>
        <end position="500"/>
    </location>
</feature>
<evidence type="ECO:0000256" key="1">
    <source>
        <dbReference type="ARBA" id="ARBA00004123"/>
    </source>
</evidence>
<feature type="compositionally biased region" description="Gly residues" evidence="4">
    <location>
        <begin position="559"/>
        <end position="573"/>
    </location>
</feature>
<dbReference type="EMBL" id="JAJGCB010000004">
    <property type="protein sequence ID" value="KAJ8992784.1"/>
    <property type="molecule type" value="Genomic_DNA"/>
</dbReference>
<evidence type="ECO:0000256" key="3">
    <source>
        <dbReference type="ARBA" id="ARBA00023242"/>
    </source>
</evidence>
<feature type="region of interest" description="Disordered" evidence="4">
    <location>
        <begin position="482"/>
        <end position="530"/>
    </location>
</feature>
<evidence type="ECO:0000313" key="5">
    <source>
        <dbReference type="EMBL" id="KAJ8992784.1"/>
    </source>
</evidence>
<evidence type="ECO:0000256" key="2">
    <source>
        <dbReference type="ARBA" id="ARBA00009072"/>
    </source>
</evidence>